<dbReference type="Pfam" id="PF06949">
    <property type="entry name" value="DUF1292"/>
    <property type="match status" value="1"/>
</dbReference>
<dbReference type="STRING" id="1497955.HMPREF1872_00228"/>
<sequence>MADDKKQTNKQISDDEKLIVLEDLDNGYEFYMRKLDMFAYNGQEYIVFAPFEPADGEHNAPDIVIMRILHASVQRKKSKQLGEEIQFESILDRNELDEVFAKFNERMVMEALVKE</sequence>
<protein>
    <recommendedName>
        <fullName evidence="3">DUF1292 domain-containing protein</fullName>
    </recommendedName>
</protein>
<dbReference type="EMBL" id="LSCV01000002">
    <property type="protein sequence ID" value="KXB42543.1"/>
    <property type="molecule type" value="Genomic_DNA"/>
</dbReference>
<dbReference type="Proteomes" id="UP000070080">
    <property type="component" value="Unassembled WGS sequence"/>
</dbReference>
<dbReference type="RefSeq" id="WP_066712654.1">
    <property type="nucleotide sequence ID" value="NZ_JARFNM010000001.1"/>
</dbReference>
<evidence type="ECO:0008006" key="3">
    <source>
        <dbReference type="Google" id="ProtNLM"/>
    </source>
</evidence>
<accession>A0A133YH83</accession>
<comment type="caution">
    <text evidence="1">The sequence shown here is derived from an EMBL/GenBank/DDBJ whole genome shotgun (WGS) entry which is preliminary data.</text>
</comment>
<dbReference type="OrthoDB" id="1846840at2"/>
<keyword evidence="2" id="KW-1185">Reference proteome</keyword>
<dbReference type="AlphaFoldDB" id="A0A133YH83"/>
<evidence type="ECO:0000313" key="1">
    <source>
        <dbReference type="EMBL" id="KXB42543.1"/>
    </source>
</evidence>
<evidence type="ECO:0000313" key="2">
    <source>
        <dbReference type="Proteomes" id="UP000070080"/>
    </source>
</evidence>
<name>A0A133YH83_9FIRM</name>
<proteinExistence type="predicted"/>
<dbReference type="InterPro" id="IPR009711">
    <property type="entry name" value="UPF0473"/>
</dbReference>
<organism evidence="1 2">
    <name type="scientific">Amygdalobacter nucleatus</name>
    <dbReference type="NCBI Taxonomy" id="3029274"/>
    <lineage>
        <taxon>Bacteria</taxon>
        <taxon>Bacillati</taxon>
        <taxon>Bacillota</taxon>
        <taxon>Clostridia</taxon>
        <taxon>Eubacteriales</taxon>
        <taxon>Oscillospiraceae</taxon>
        <taxon>Amygdalobacter</taxon>
    </lineage>
</organism>
<reference evidence="2" key="1">
    <citation type="submission" date="2016-01" db="EMBL/GenBank/DDBJ databases">
        <authorList>
            <person name="Mitreva M."/>
            <person name="Pepin K.H."/>
            <person name="Mihindukulasuriya K.A."/>
            <person name="Fulton R."/>
            <person name="Fronick C."/>
            <person name="O'Laughlin M."/>
            <person name="Miner T."/>
            <person name="Herter B."/>
            <person name="Rosa B.A."/>
            <person name="Cordes M."/>
            <person name="Tomlinson C."/>
            <person name="Wollam A."/>
            <person name="Palsikar V.B."/>
            <person name="Mardis E.R."/>
            <person name="Wilson R.K."/>
        </authorList>
    </citation>
    <scope>NUCLEOTIDE SEQUENCE [LARGE SCALE GENOMIC DNA]</scope>
    <source>
        <strain evidence="2">KA00274</strain>
    </source>
</reference>
<gene>
    <name evidence="1" type="ORF">HMPREF1872_00228</name>
</gene>